<proteinExistence type="predicted"/>
<dbReference type="AlphaFoldDB" id="A0A915YHE1"/>
<feature type="compositionally biased region" description="Acidic residues" evidence="1">
    <location>
        <begin position="114"/>
        <end position="123"/>
    </location>
</feature>
<feature type="compositionally biased region" description="Low complexity" evidence="1">
    <location>
        <begin position="23"/>
        <end position="45"/>
    </location>
</feature>
<protein>
    <submittedName>
        <fullName evidence="2">Uncharacterized protein</fullName>
    </submittedName>
</protein>
<organism evidence="2 3">
    <name type="scientific">Aureispira anguillae</name>
    <dbReference type="NCBI Taxonomy" id="2864201"/>
    <lineage>
        <taxon>Bacteria</taxon>
        <taxon>Pseudomonadati</taxon>
        <taxon>Bacteroidota</taxon>
        <taxon>Saprospiria</taxon>
        <taxon>Saprospirales</taxon>
        <taxon>Saprospiraceae</taxon>
        <taxon>Aureispira</taxon>
    </lineage>
</organism>
<evidence type="ECO:0000313" key="3">
    <source>
        <dbReference type="Proteomes" id="UP001060919"/>
    </source>
</evidence>
<feature type="compositionally biased region" description="Basic and acidic residues" evidence="1">
    <location>
        <begin position="11"/>
        <end position="22"/>
    </location>
</feature>
<feature type="compositionally biased region" description="Polar residues" evidence="1">
    <location>
        <begin position="1"/>
        <end position="10"/>
    </location>
</feature>
<dbReference type="EMBL" id="AP026867">
    <property type="protein sequence ID" value="BDS13095.1"/>
    <property type="molecule type" value="Genomic_DNA"/>
</dbReference>
<reference evidence="2" key="1">
    <citation type="submission" date="2022-09" db="EMBL/GenBank/DDBJ databases">
        <title>Aureispira anguillicida sp. nov., isolated from Leptocephalus of Japanese eel Anguilla japonica.</title>
        <authorList>
            <person name="Yuasa K."/>
            <person name="Mekata T."/>
            <person name="Ikunari K."/>
        </authorList>
    </citation>
    <scope>NUCLEOTIDE SEQUENCE</scope>
    <source>
        <strain evidence="2">EL160426</strain>
    </source>
</reference>
<evidence type="ECO:0000313" key="2">
    <source>
        <dbReference type="EMBL" id="BDS13095.1"/>
    </source>
</evidence>
<name>A0A915YHE1_9BACT</name>
<accession>A0A915YHE1</accession>
<keyword evidence="3" id="KW-1185">Reference proteome</keyword>
<sequence length="340" mass="38205">MDSLVKQLQSEIREEKPQETRVETTFQTEPQTEPQTESQTIPQTEVETANTAQKQRKTAEKQDSTQAPNNAETIEKKTSNNVSDNSEKTEEKTIEEEEDPLWDYMMNEDKRAEEEEEEEEEDPLLNSIEGPEDRTVEEQIEESTGESQKNLDTLASLGVAVMDYLDNSKAQLCAAIGGKEAAFYASDTKAKKALINATKNYIQEIGIKPPSPTQTFLIAVGMWLLPSLSLAGFQRFKLIREGKSQPSITPNTAENLMDQEPIGEQSEEEQPAPAVDYTTTKEYQSGRRLFGRHANGTYRRLSDGEYANVDLADEYPSAELLALLEKGYSNAEIREIIYGE</sequence>
<gene>
    <name evidence="2" type="ORF">AsAng_0038230</name>
</gene>
<evidence type="ECO:0000256" key="1">
    <source>
        <dbReference type="SAM" id="MobiDB-lite"/>
    </source>
</evidence>
<dbReference type="RefSeq" id="WP_264788400.1">
    <property type="nucleotide sequence ID" value="NZ_AP026867.1"/>
</dbReference>
<dbReference type="Proteomes" id="UP001060919">
    <property type="component" value="Chromosome"/>
</dbReference>
<dbReference type="KEGG" id="aup:AsAng_0038230"/>
<feature type="region of interest" description="Disordered" evidence="1">
    <location>
        <begin position="1"/>
        <end position="149"/>
    </location>
</feature>